<dbReference type="PROSITE" id="PS00070">
    <property type="entry name" value="ALDEHYDE_DEHYDR_CYS"/>
    <property type="match status" value="1"/>
</dbReference>
<dbReference type="EC" id="1.2.1.79" evidence="6"/>
<dbReference type="KEGG" id="pspu:NA29_09665"/>
<dbReference type="Pfam" id="PF00171">
    <property type="entry name" value="Aldedh"/>
    <property type="match status" value="1"/>
</dbReference>
<keyword evidence="2 4" id="KW-0560">Oxidoreductase</keyword>
<dbReference type="InterPro" id="IPR016163">
    <property type="entry name" value="Ald_DH_C"/>
</dbReference>
<evidence type="ECO:0000256" key="2">
    <source>
        <dbReference type="ARBA" id="ARBA00023002"/>
    </source>
</evidence>
<dbReference type="InterPro" id="IPR050740">
    <property type="entry name" value="Aldehyde_DH_Superfamily"/>
</dbReference>
<dbReference type="RefSeq" id="WP_039396543.1">
    <property type="nucleotide sequence ID" value="NZ_CP010431.2"/>
</dbReference>
<reference evidence="6 7" key="1">
    <citation type="submission" date="2017-06" db="EMBL/GenBank/DDBJ databases">
        <authorList>
            <consortium name="Pathogen Informatics"/>
        </authorList>
    </citation>
    <scope>NUCLEOTIDE SEQUENCE [LARGE SCALE GENOMIC DNA]</scope>
    <source>
        <strain evidence="6 7">NCTC13161</strain>
    </source>
</reference>
<dbReference type="FunFam" id="3.40.605.10:FF:000005">
    <property type="entry name" value="Succinate-semialdehyde dehydrogenase I"/>
    <property type="match status" value="1"/>
</dbReference>
<dbReference type="EMBL" id="LT906435">
    <property type="protein sequence ID" value="SNU82610.1"/>
    <property type="molecule type" value="Genomic_DNA"/>
</dbReference>
<evidence type="ECO:0000256" key="3">
    <source>
        <dbReference type="PROSITE-ProRule" id="PRU10007"/>
    </source>
</evidence>
<dbReference type="InterPro" id="IPR015590">
    <property type="entry name" value="Aldehyde_DH_dom"/>
</dbReference>
<dbReference type="PROSITE" id="PS00687">
    <property type="entry name" value="ALDEHYDE_DEHYDR_GLU"/>
    <property type="match status" value="1"/>
</dbReference>
<comment type="similarity">
    <text evidence="1 4">Belongs to the aldehyde dehydrogenase family.</text>
</comment>
<dbReference type="STRING" id="93222.NA29_09665"/>
<evidence type="ECO:0000256" key="1">
    <source>
        <dbReference type="ARBA" id="ARBA00009986"/>
    </source>
</evidence>
<evidence type="ECO:0000313" key="6">
    <source>
        <dbReference type="EMBL" id="SNU82610.1"/>
    </source>
</evidence>
<dbReference type="OrthoDB" id="6187633at2"/>
<proteinExistence type="inferred from homology"/>
<dbReference type="InterPro" id="IPR029510">
    <property type="entry name" value="Ald_DH_CS_GLU"/>
</dbReference>
<feature type="domain" description="Aldehyde dehydrogenase" evidence="5">
    <location>
        <begin position="19"/>
        <end position="478"/>
    </location>
</feature>
<dbReference type="PANTHER" id="PTHR43353">
    <property type="entry name" value="SUCCINATE-SEMIALDEHYDE DEHYDROGENASE, MITOCHONDRIAL"/>
    <property type="match status" value="1"/>
</dbReference>
<keyword evidence="7" id="KW-1185">Reference proteome</keyword>
<evidence type="ECO:0000256" key="4">
    <source>
        <dbReference type="RuleBase" id="RU003345"/>
    </source>
</evidence>
<dbReference type="FunFam" id="3.40.309.10:FF:000004">
    <property type="entry name" value="Succinate-semialdehyde dehydrogenase I"/>
    <property type="match status" value="1"/>
</dbReference>
<dbReference type="InterPro" id="IPR016161">
    <property type="entry name" value="Ald_DH/histidinol_DH"/>
</dbReference>
<dbReference type="CDD" id="cd07103">
    <property type="entry name" value="ALDH_F5_SSADH_GabD"/>
    <property type="match status" value="1"/>
</dbReference>
<protein>
    <submittedName>
        <fullName evidence="6">Succinate-semialdehyde dehydrogenase [NADP(+)] GabD</fullName>
        <ecNumber evidence="6">1.2.1.79</ecNumber>
    </submittedName>
</protein>
<dbReference type="InterPro" id="IPR016162">
    <property type="entry name" value="Ald_DH_N"/>
</dbReference>
<dbReference type="Gene3D" id="3.40.309.10">
    <property type="entry name" value="Aldehyde Dehydrogenase, Chain A, domain 2"/>
    <property type="match status" value="1"/>
</dbReference>
<feature type="active site" evidence="3">
    <location>
        <position position="256"/>
    </location>
</feature>
<dbReference type="PANTHER" id="PTHR43353:SF5">
    <property type="entry name" value="SUCCINATE-SEMIALDEHYDE DEHYDROGENASE, MITOCHONDRIAL"/>
    <property type="match status" value="1"/>
</dbReference>
<dbReference type="InterPro" id="IPR016160">
    <property type="entry name" value="Ald_DH_CS_CYS"/>
</dbReference>
<dbReference type="GeneID" id="88093755"/>
<sequence length="491" mass="52508">MLLDHPVLFKSLCYIDGRWTHSEDAASIAVVDPSDQTTLGHVPMLTRDQIRVAVDAAQRAFTTWRWTPAAQRCATLLRGHALIERHADDLAILLSREQGKPLREARGEIGYGASFIAWYAHEACRLDGRTITSHIDGAQLGTVREPVGVAALITPWNFPFAMITRKAAAALAAGCTVVVKPAHETPFSALALAQLADEAGLPPGLFNVVLGEPDMAMRTLVGDARVRAVSFTGSTRVGQLVAQAAAASGVKKLALELGGNAPFIVLDDVDLDEAVRIAVAAKFQTSGQDCCAANRIFVARARYGAFVDRYTQAVAKLRVGPAFAENVDVGPLMHQAAFDATAQRVDDARRKGAQITVGGEPHALGGWFYSPTVVTDVAPGMRIYDEENFGPISAVCAFDSLDDVIAKANDTEYGLAAYVCGRRIDEIFTLIRRLDFAMVSVNGVKFTGAPVPFGGMKASGLGREGGVDGFEPFTETKYFCLGNLGIPVHHA</sequence>
<evidence type="ECO:0000313" key="7">
    <source>
        <dbReference type="Proteomes" id="UP000215126"/>
    </source>
</evidence>
<dbReference type="Proteomes" id="UP000215126">
    <property type="component" value="Chromosome 1"/>
</dbReference>
<name>A0A239SB26_9BURK</name>
<evidence type="ECO:0000259" key="5">
    <source>
        <dbReference type="Pfam" id="PF00171"/>
    </source>
</evidence>
<dbReference type="Gene3D" id="3.40.605.10">
    <property type="entry name" value="Aldehyde Dehydrogenase, Chain A, domain 1"/>
    <property type="match status" value="1"/>
</dbReference>
<organism evidence="6 7">
    <name type="scientific">Pandoraea sputorum</name>
    <dbReference type="NCBI Taxonomy" id="93222"/>
    <lineage>
        <taxon>Bacteria</taxon>
        <taxon>Pseudomonadati</taxon>
        <taxon>Pseudomonadota</taxon>
        <taxon>Betaproteobacteria</taxon>
        <taxon>Burkholderiales</taxon>
        <taxon>Burkholderiaceae</taxon>
        <taxon>Pandoraea</taxon>
    </lineage>
</organism>
<dbReference type="GO" id="GO:0036243">
    <property type="term" value="F:succinate-semialdehyde dehydrogenase (NADP+) activity"/>
    <property type="evidence" value="ECO:0007669"/>
    <property type="project" value="UniProtKB-EC"/>
</dbReference>
<accession>A0A239SB26</accession>
<dbReference type="SUPFAM" id="SSF53720">
    <property type="entry name" value="ALDH-like"/>
    <property type="match status" value="1"/>
</dbReference>
<gene>
    <name evidence="6" type="primary">gabD_3</name>
    <name evidence="6" type="ORF">SAMEA4530655_01074</name>
</gene>
<dbReference type="AlphaFoldDB" id="A0A239SB26"/>